<keyword evidence="2" id="KW-1185">Reference proteome</keyword>
<comment type="caution">
    <text evidence="1">The sequence shown here is derived from an EMBL/GenBank/DDBJ whole genome shotgun (WGS) entry which is preliminary data.</text>
</comment>
<dbReference type="EMBL" id="JBHSBC010000053">
    <property type="protein sequence ID" value="MFC3986343.1"/>
    <property type="molecule type" value="Genomic_DNA"/>
</dbReference>
<evidence type="ECO:0000313" key="2">
    <source>
        <dbReference type="Proteomes" id="UP001595698"/>
    </source>
</evidence>
<name>A0ABV8FFU0_9ACTN</name>
<accession>A0ABV8FFU0</accession>
<sequence length="52" mass="6027">MEETVEKPRKKLSLDRETVRNLNDPILSTQGWSLWTCDDAGSEHEIQGERVK</sequence>
<gene>
    <name evidence="1" type="ORF">ACFOYY_39865</name>
</gene>
<proteinExistence type="predicted"/>
<dbReference type="Proteomes" id="UP001595698">
    <property type="component" value="Unassembled WGS sequence"/>
</dbReference>
<protein>
    <submittedName>
        <fullName evidence="1">Uncharacterized protein</fullName>
    </submittedName>
</protein>
<reference evidence="2" key="1">
    <citation type="journal article" date="2019" name="Int. J. Syst. Evol. Microbiol.">
        <title>The Global Catalogue of Microorganisms (GCM) 10K type strain sequencing project: providing services to taxonomists for standard genome sequencing and annotation.</title>
        <authorList>
            <consortium name="The Broad Institute Genomics Platform"/>
            <consortium name="The Broad Institute Genome Sequencing Center for Infectious Disease"/>
            <person name="Wu L."/>
            <person name="Ma J."/>
        </authorList>
    </citation>
    <scope>NUCLEOTIDE SEQUENCE [LARGE SCALE GENOMIC DNA]</scope>
    <source>
        <strain evidence="2">TBRC 7912</strain>
    </source>
</reference>
<dbReference type="RefSeq" id="WP_386196516.1">
    <property type="nucleotide sequence ID" value="NZ_JBHSBC010000053.1"/>
</dbReference>
<evidence type="ECO:0000313" key="1">
    <source>
        <dbReference type="EMBL" id="MFC3986343.1"/>
    </source>
</evidence>
<organism evidence="1 2">
    <name type="scientific">Streptosporangium jomthongense</name>
    <dbReference type="NCBI Taxonomy" id="1193683"/>
    <lineage>
        <taxon>Bacteria</taxon>
        <taxon>Bacillati</taxon>
        <taxon>Actinomycetota</taxon>
        <taxon>Actinomycetes</taxon>
        <taxon>Streptosporangiales</taxon>
        <taxon>Streptosporangiaceae</taxon>
        <taxon>Streptosporangium</taxon>
    </lineage>
</organism>